<gene>
    <name evidence="1" type="ORF">CRE_06611</name>
</gene>
<dbReference type="STRING" id="31234.E3M1S4"/>
<protein>
    <submittedName>
        <fullName evidence="1">Uncharacterized protein</fullName>
    </submittedName>
</protein>
<evidence type="ECO:0000313" key="2">
    <source>
        <dbReference type="Proteomes" id="UP000008281"/>
    </source>
</evidence>
<dbReference type="OMA" id="QNICNEA"/>
<dbReference type="Proteomes" id="UP000008281">
    <property type="component" value="Unassembled WGS sequence"/>
</dbReference>
<accession>E3M1S4</accession>
<dbReference type="Pfam" id="PF12762">
    <property type="entry name" value="DDE_Tnp_IS1595"/>
    <property type="match status" value="1"/>
</dbReference>
<dbReference type="SMART" id="SM01126">
    <property type="entry name" value="DDE_Tnp_IS1595"/>
    <property type="match status" value="1"/>
</dbReference>
<dbReference type="InterPro" id="IPR053164">
    <property type="entry name" value="IS1016-like_transposase"/>
</dbReference>
<keyword evidence="2" id="KW-1185">Reference proteome</keyword>
<dbReference type="PANTHER" id="PTHR47163:SF2">
    <property type="entry name" value="SI:DKEY-17M8.2"/>
    <property type="match status" value="1"/>
</dbReference>
<dbReference type="AlphaFoldDB" id="E3M1S4"/>
<name>E3M1S4_CAERE</name>
<evidence type="ECO:0000313" key="1">
    <source>
        <dbReference type="EMBL" id="EFO88693.1"/>
    </source>
</evidence>
<dbReference type="InterPro" id="IPR024445">
    <property type="entry name" value="Tnp_ISXO2-like"/>
</dbReference>
<sequence>MVLSKFAAITSLADVDAKFPTEKDMILELMNMELLVKQKSCKKCGNEMTLRSRKDSYEWRCRANRNSDCSSASVKSGSWFQNSNLPLKTAFKMILCFVNKYKGTQISNELQVSENTVTDWRNMLRELCTRTVENYPPIGGNGSIIEIDETHVHTRKYGRGIQRGSDVWIIGGAMRGTRIVFAEVVQSRNAKTLVPLLKRNIKADSVVISDGWGAYSQLNVHFERHVTVNHSREFGYVMEDGLNVNTNTIEGVWRRLKDPLKAGNGTTDELLPSYINEFIVRERSGNQFMEVLLGAIIKMNAKISS</sequence>
<dbReference type="HOGENOM" id="CLU_044348_0_0_1"/>
<proteinExistence type="predicted"/>
<dbReference type="OrthoDB" id="5862080at2759"/>
<dbReference type="EMBL" id="DS268421">
    <property type="protein sequence ID" value="EFO88693.1"/>
    <property type="molecule type" value="Genomic_DNA"/>
</dbReference>
<dbReference type="NCBIfam" id="NF033547">
    <property type="entry name" value="transpos_IS1595"/>
    <property type="match status" value="1"/>
</dbReference>
<reference evidence="1" key="1">
    <citation type="submission" date="2007-07" db="EMBL/GenBank/DDBJ databases">
        <title>PCAP assembly of the Caenorhabditis remanei genome.</title>
        <authorList>
            <consortium name="The Caenorhabditis remanei Sequencing Consortium"/>
            <person name="Wilson R.K."/>
        </authorList>
    </citation>
    <scope>NUCLEOTIDE SEQUENCE [LARGE SCALE GENOMIC DNA]</scope>
    <source>
        <strain evidence="1">PB4641</strain>
    </source>
</reference>
<organism evidence="2">
    <name type="scientific">Caenorhabditis remanei</name>
    <name type="common">Caenorhabditis vulgaris</name>
    <dbReference type="NCBI Taxonomy" id="31234"/>
    <lineage>
        <taxon>Eukaryota</taxon>
        <taxon>Metazoa</taxon>
        <taxon>Ecdysozoa</taxon>
        <taxon>Nematoda</taxon>
        <taxon>Chromadorea</taxon>
        <taxon>Rhabditida</taxon>
        <taxon>Rhabditina</taxon>
        <taxon>Rhabditomorpha</taxon>
        <taxon>Rhabditoidea</taxon>
        <taxon>Rhabditidae</taxon>
        <taxon>Peloderinae</taxon>
        <taxon>Caenorhabditis</taxon>
    </lineage>
</organism>
<dbReference type="eggNOG" id="ENOG502S2X3">
    <property type="taxonomic scope" value="Eukaryota"/>
</dbReference>
<dbReference type="PANTHER" id="PTHR47163">
    <property type="entry name" value="DDE_TNP_IS1595 DOMAIN-CONTAINING PROTEIN"/>
    <property type="match status" value="1"/>
</dbReference>